<sequence>MPLAQAYTTADGNAAGVVMPSASHGKGSSITTSDSFKKVLRGNGMNLSLTRTLHHHDIPASGIGRGGRSRRQADGVRCGHWPVRAPAPPIAAQRARPAG</sequence>
<proteinExistence type="predicted"/>
<accession>B2AIN1</accession>
<protein>
    <submittedName>
        <fullName evidence="2">Uncharacterized protein</fullName>
    </submittedName>
</protein>
<dbReference type="KEGG" id="cti:RALTA_B0436"/>
<dbReference type="EMBL" id="CU633750">
    <property type="protein sequence ID" value="CAP63630.1"/>
    <property type="molecule type" value="Genomic_DNA"/>
</dbReference>
<feature type="region of interest" description="Disordered" evidence="1">
    <location>
        <begin position="57"/>
        <end position="99"/>
    </location>
</feature>
<evidence type="ECO:0000313" key="3">
    <source>
        <dbReference type="Proteomes" id="UP000001692"/>
    </source>
</evidence>
<dbReference type="AlphaFoldDB" id="B2AIN1"/>
<name>B2AIN1_CUPTR</name>
<gene>
    <name evidence="2" type="ordered locus">RALTA_B0436</name>
</gene>
<keyword evidence="3" id="KW-1185">Reference proteome</keyword>
<evidence type="ECO:0000256" key="1">
    <source>
        <dbReference type="SAM" id="MobiDB-lite"/>
    </source>
</evidence>
<evidence type="ECO:0000313" key="2">
    <source>
        <dbReference type="EMBL" id="CAP63630.1"/>
    </source>
</evidence>
<reference evidence="2 3" key="1">
    <citation type="journal article" date="2008" name="Genome Res.">
        <title>Genome sequence of the beta-rhizobium Cupriavidus taiwanensis and comparative genomics of rhizobia.</title>
        <authorList>
            <person name="Amadou C."/>
            <person name="Pascal G."/>
            <person name="Mangenot S."/>
            <person name="Glew M."/>
            <person name="Bontemps C."/>
            <person name="Capela D."/>
            <person name="Carrere S."/>
            <person name="Cruveiller S."/>
            <person name="Dossat C."/>
            <person name="Lajus A."/>
            <person name="Marchetti M."/>
            <person name="Poinsot V."/>
            <person name="Rouy Z."/>
            <person name="Servin B."/>
            <person name="Saad M."/>
            <person name="Schenowitz C."/>
            <person name="Barbe V."/>
            <person name="Batut J."/>
            <person name="Medigue C."/>
            <person name="Masson-Boivin C."/>
        </authorList>
    </citation>
    <scope>NUCLEOTIDE SEQUENCE [LARGE SCALE GENOMIC DNA]</scope>
    <source>
        <strain evidence="3">DSM 17343 / BCRC 17206 / CCUG 44338 / CIP 107171 / LMG 19424 / R1</strain>
    </source>
</reference>
<feature type="compositionally biased region" description="Polar residues" evidence="1">
    <location>
        <begin position="1"/>
        <end position="11"/>
    </location>
</feature>
<feature type="region of interest" description="Disordered" evidence="1">
    <location>
        <begin position="1"/>
        <end position="35"/>
    </location>
</feature>
<organism evidence="2 3">
    <name type="scientific">Cupriavidus taiwanensis (strain DSM 17343 / BCRC 17206 / CCUG 44338 / CIP 107171 / LMG 19424 / R1)</name>
    <name type="common">Ralstonia taiwanensis (strain LMG 19424)</name>
    <dbReference type="NCBI Taxonomy" id="977880"/>
    <lineage>
        <taxon>Bacteria</taxon>
        <taxon>Pseudomonadati</taxon>
        <taxon>Pseudomonadota</taxon>
        <taxon>Betaproteobacteria</taxon>
        <taxon>Burkholderiales</taxon>
        <taxon>Burkholderiaceae</taxon>
        <taxon>Cupriavidus</taxon>
    </lineage>
</organism>
<feature type="compositionally biased region" description="Low complexity" evidence="1">
    <location>
        <begin position="90"/>
        <end position="99"/>
    </location>
</feature>
<dbReference type="Proteomes" id="UP000001692">
    <property type="component" value="Chromosome 2"/>
</dbReference>
<dbReference type="HOGENOM" id="CLU_2315579_0_0_4"/>